<proteinExistence type="predicted"/>
<feature type="chain" id="PRO_5044783280" evidence="2">
    <location>
        <begin position="36"/>
        <end position="145"/>
    </location>
</feature>
<evidence type="ECO:0000256" key="2">
    <source>
        <dbReference type="SAM" id="SignalP"/>
    </source>
</evidence>
<feature type="signal peptide" evidence="2">
    <location>
        <begin position="1"/>
        <end position="35"/>
    </location>
</feature>
<organism evidence="3 4">
    <name type="scientific">Riccia sorocarpa</name>
    <dbReference type="NCBI Taxonomy" id="122646"/>
    <lineage>
        <taxon>Eukaryota</taxon>
        <taxon>Viridiplantae</taxon>
        <taxon>Streptophyta</taxon>
        <taxon>Embryophyta</taxon>
        <taxon>Marchantiophyta</taxon>
        <taxon>Marchantiopsida</taxon>
        <taxon>Marchantiidae</taxon>
        <taxon>Marchantiales</taxon>
        <taxon>Ricciaceae</taxon>
        <taxon>Riccia</taxon>
    </lineage>
</organism>
<feature type="region of interest" description="Disordered" evidence="1">
    <location>
        <begin position="56"/>
        <end position="103"/>
    </location>
</feature>
<keyword evidence="4" id="KW-1185">Reference proteome</keyword>
<dbReference type="Proteomes" id="UP001633002">
    <property type="component" value="Unassembled WGS sequence"/>
</dbReference>
<reference evidence="3 4" key="1">
    <citation type="submission" date="2024-09" db="EMBL/GenBank/DDBJ databases">
        <title>Chromosome-scale assembly of Riccia sorocarpa.</title>
        <authorList>
            <person name="Paukszto L."/>
        </authorList>
    </citation>
    <scope>NUCLEOTIDE SEQUENCE [LARGE SCALE GENOMIC DNA]</scope>
    <source>
        <strain evidence="3">LP-2024</strain>
        <tissue evidence="3">Aerial parts of the thallus</tissue>
    </source>
</reference>
<accession>A0ABD3IET5</accession>
<protein>
    <submittedName>
        <fullName evidence="3">Uncharacterized protein</fullName>
    </submittedName>
</protein>
<evidence type="ECO:0000313" key="3">
    <source>
        <dbReference type="EMBL" id="KAL3701991.1"/>
    </source>
</evidence>
<feature type="compositionally biased region" description="Basic and acidic residues" evidence="1">
    <location>
        <begin position="82"/>
        <end position="98"/>
    </location>
</feature>
<evidence type="ECO:0000313" key="4">
    <source>
        <dbReference type="Proteomes" id="UP001633002"/>
    </source>
</evidence>
<feature type="compositionally biased region" description="Low complexity" evidence="1">
    <location>
        <begin position="61"/>
        <end position="77"/>
    </location>
</feature>
<evidence type="ECO:0000256" key="1">
    <source>
        <dbReference type="SAM" id="MobiDB-lite"/>
    </source>
</evidence>
<keyword evidence="2" id="KW-0732">Signal</keyword>
<dbReference type="AlphaFoldDB" id="A0ABD3IET5"/>
<dbReference type="EMBL" id="JBJQOH010000001">
    <property type="protein sequence ID" value="KAL3701991.1"/>
    <property type="molecule type" value="Genomic_DNA"/>
</dbReference>
<name>A0ABD3IET5_9MARC</name>
<sequence length="145" mass="15430">MAGGRCPSWEADGVAGCPPVLETLLFLCCPLLSSAVPPSSFHRGATEDIASISHGSYGVISSTPQQQLRRTSQQRSSAGKQEGADRRLPSAGGAERKRSGVKSALPVEIGEKQEKLWWLFRLSGALKELCLSIPALRLKRGCGAL</sequence>
<gene>
    <name evidence="3" type="ORF">R1sor_020013</name>
</gene>
<comment type="caution">
    <text evidence="3">The sequence shown here is derived from an EMBL/GenBank/DDBJ whole genome shotgun (WGS) entry which is preliminary data.</text>
</comment>